<evidence type="ECO:0000313" key="2">
    <source>
        <dbReference type="EMBL" id="WOO78770.1"/>
    </source>
</evidence>
<evidence type="ECO:0000256" key="1">
    <source>
        <dbReference type="SAM" id="MobiDB-lite"/>
    </source>
</evidence>
<dbReference type="InterPro" id="IPR013169">
    <property type="entry name" value="mRNA_splic_Cwf18-like"/>
</dbReference>
<organism evidence="2 3">
    <name type="scientific">Vanrija pseudolonga</name>
    <dbReference type="NCBI Taxonomy" id="143232"/>
    <lineage>
        <taxon>Eukaryota</taxon>
        <taxon>Fungi</taxon>
        <taxon>Dikarya</taxon>
        <taxon>Basidiomycota</taxon>
        <taxon>Agaricomycotina</taxon>
        <taxon>Tremellomycetes</taxon>
        <taxon>Trichosporonales</taxon>
        <taxon>Trichosporonaceae</taxon>
        <taxon>Vanrija</taxon>
    </lineage>
</organism>
<dbReference type="GeneID" id="87805557"/>
<dbReference type="PANTHER" id="PTHR31551:SF1">
    <property type="entry name" value="COILED-COIL DOMAIN-CONTAINING PROTEIN 12"/>
    <property type="match status" value="1"/>
</dbReference>
<feature type="compositionally biased region" description="Basic and acidic residues" evidence="1">
    <location>
        <begin position="24"/>
        <end position="33"/>
    </location>
</feature>
<feature type="compositionally biased region" description="Basic and acidic residues" evidence="1">
    <location>
        <begin position="41"/>
        <end position="62"/>
    </location>
</feature>
<keyword evidence="3" id="KW-1185">Reference proteome</keyword>
<protein>
    <submittedName>
        <fullName evidence="2">Coiled-coil domain-containing protein 12</fullName>
    </submittedName>
</protein>
<dbReference type="GO" id="GO:0005684">
    <property type="term" value="C:U2-type spliceosomal complex"/>
    <property type="evidence" value="ECO:0007669"/>
    <property type="project" value="TreeGrafter"/>
</dbReference>
<dbReference type="Pfam" id="PF08315">
    <property type="entry name" value="cwf18"/>
    <property type="match status" value="1"/>
</dbReference>
<sequence>METNLAVTAAARKERLIALRKRKDAHDAGESDAAHFTFKQRNFDPETRQMRAREGAGEDTVEKAVEGLAEEIVKEDEARRAEELDLFNIQPKRPNWDLKRDMNACMGKLERKTNESIATIFRQRLQGMRKEAAAGEIDILASINAAEHENNAPEQGESDDE</sequence>
<dbReference type="GO" id="GO:0071014">
    <property type="term" value="C:post-mRNA release spliceosomal complex"/>
    <property type="evidence" value="ECO:0007669"/>
    <property type="project" value="TreeGrafter"/>
</dbReference>
<dbReference type="Proteomes" id="UP000827549">
    <property type="component" value="Chromosome 2"/>
</dbReference>
<evidence type="ECO:0000313" key="3">
    <source>
        <dbReference type="Proteomes" id="UP000827549"/>
    </source>
</evidence>
<reference evidence="2" key="1">
    <citation type="submission" date="2023-10" db="EMBL/GenBank/DDBJ databases">
        <authorList>
            <person name="Noh H."/>
        </authorList>
    </citation>
    <scope>NUCLEOTIDE SEQUENCE</scope>
    <source>
        <strain evidence="2">DUCC4014</strain>
    </source>
</reference>
<dbReference type="PANTHER" id="PTHR31551">
    <property type="entry name" value="PRE-MRNA-SPLICING FACTOR CWF18"/>
    <property type="match status" value="1"/>
</dbReference>
<dbReference type="RefSeq" id="XP_062624802.1">
    <property type="nucleotide sequence ID" value="XM_062768818.1"/>
</dbReference>
<feature type="region of interest" description="Disordered" evidence="1">
    <location>
        <begin position="22"/>
        <end position="62"/>
    </location>
</feature>
<accession>A0AAF0Y259</accession>
<dbReference type="AlphaFoldDB" id="A0AAF0Y259"/>
<name>A0AAF0Y259_9TREE</name>
<proteinExistence type="predicted"/>
<dbReference type="EMBL" id="CP086715">
    <property type="protein sequence ID" value="WOO78770.1"/>
    <property type="molecule type" value="Genomic_DNA"/>
</dbReference>
<gene>
    <name evidence="2" type="primary">Ccdc12</name>
    <name evidence="2" type="ORF">LOC62_02G002309</name>
</gene>